<dbReference type="InParanoid" id="B3RMI2"/>
<dbReference type="Proteomes" id="UP000009022">
    <property type="component" value="Unassembled WGS sequence"/>
</dbReference>
<evidence type="ECO:0000313" key="2">
    <source>
        <dbReference type="Proteomes" id="UP000009022"/>
    </source>
</evidence>
<accession>B3RMI2</accession>
<dbReference type="HOGENOM" id="CLU_680316_0_0_1"/>
<dbReference type="AlphaFoldDB" id="B3RMI2"/>
<dbReference type="EMBL" id="DS985242">
    <property type="protein sequence ID" value="EDV27851.1"/>
    <property type="molecule type" value="Genomic_DNA"/>
</dbReference>
<proteinExistence type="predicted"/>
<dbReference type="KEGG" id="tad:TRIADDRAFT_53957"/>
<dbReference type="CTD" id="6751418"/>
<reference evidence="1 2" key="1">
    <citation type="journal article" date="2008" name="Nature">
        <title>The Trichoplax genome and the nature of placozoans.</title>
        <authorList>
            <person name="Srivastava M."/>
            <person name="Begovic E."/>
            <person name="Chapman J."/>
            <person name="Putnam N.H."/>
            <person name="Hellsten U."/>
            <person name="Kawashima T."/>
            <person name="Kuo A."/>
            <person name="Mitros T."/>
            <person name="Salamov A."/>
            <person name="Carpenter M.L."/>
            <person name="Signorovitch A.Y."/>
            <person name="Moreno M.A."/>
            <person name="Kamm K."/>
            <person name="Grimwood J."/>
            <person name="Schmutz J."/>
            <person name="Shapiro H."/>
            <person name="Grigoriev I.V."/>
            <person name="Buss L.W."/>
            <person name="Schierwater B."/>
            <person name="Dellaporta S.L."/>
            <person name="Rokhsar D.S."/>
        </authorList>
    </citation>
    <scope>NUCLEOTIDE SEQUENCE [LARGE SCALE GENOMIC DNA]</scope>
    <source>
        <strain evidence="1 2">Grell-BS-1999</strain>
    </source>
</reference>
<dbReference type="GeneID" id="6751418"/>
<keyword evidence="2" id="KW-1185">Reference proteome</keyword>
<dbReference type="RefSeq" id="XP_002109685.1">
    <property type="nucleotide sequence ID" value="XM_002109649.1"/>
</dbReference>
<evidence type="ECO:0000313" key="1">
    <source>
        <dbReference type="EMBL" id="EDV27851.1"/>
    </source>
</evidence>
<organism evidence="1 2">
    <name type="scientific">Trichoplax adhaerens</name>
    <name type="common">Trichoplax reptans</name>
    <dbReference type="NCBI Taxonomy" id="10228"/>
    <lineage>
        <taxon>Eukaryota</taxon>
        <taxon>Metazoa</taxon>
        <taxon>Placozoa</taxon>
        <taxon>Uniplacotomia</taxon>
        <taxon>Trichoplacea</taxon>
        <taxon>Trichoplacidae</taxon>
        <taxon>Trichoplax</taxon>
    </lineage>
</organism>
<sequence length="405" mass="45631">MDIDPIFIVQNLTNTTLDSSVFSSSIEVDAILQNSFYTRPVKVFGKALHVEDAIETVYRLFQLHVGRTYQVNKTKIWTANTSLMSAILPTLKNDIQDQVRCCQDYQQTQNIANCPAKEEIEDTCPTNYARGFLWEPTKVNVTIKSNRKESCKLFTSDIEPMDQNLHVHGHVSRTCTSNRQASSVWASVNGCKCFVTAMTDVLAKMKLTVAKQYTMHYLSTLTSFVRKYYKYNTDFNIATNAQELLSQSQQQQTDLQSIYYTEFTGCLAMTTMDLISNWHSDKNCPAPDSSKVAMNNTFYNALATLLNMPKEDVLSNPAYSLENNDTLTMAIQNISMMELGRSDPCPLVGTVIPLPAFKPGSGITSPNPTTATTPMTLNFKYFFLDADRQTIYLLVTSYQYLLPEG</sequence>
<name>B3RMI2_TRIAD</name>
<dbReference type="PhylomeDB" id="B3RMI2"/>
<gene>
    <name evidence="1" type="ORF">TRIADDRAFT_53957</name>
</gene>
<protein>
    <submittedName>
        <fullName evidence="1">Uncharacterized protein</fullName>
    </submittedName>
</protein>